<accession>A0A8U0HS38</accession>
<dbReference type="Proteomes" id="UP000830729">
    <property type="component" value="Chromosome"/>
</dbReference>
<dbReference type="Pfam" id="PF18545">
    <property type="entry name" value="HalOD1"/>
    <property type="match status" value="1"/>
</dbReference>
<dbReference type="AlphaFoldDB" id="A0A8U0HS38"/>
<feature type="domain" description="Halobacterial output" evidence="1">
    <location>
        <begin position="8"/>
        <end position="79"/>
    </location>
</feature>
<gene>
    <name evidence="2" type="ORF">M0R89_13615</name>
</gene>
<evidence type="ECO:0000313" key="3">
    <source>
        <dbReference type="Proteomes" id="UP000830729"/>
    </source>
</evidence>
<evidence type="ECO:0000259" key="1">
    <source>
        <dbReference type="Pfam" id="PF18545"/>
    </source>
</evidence>
<reference evidence="2 3" key="1">
    <citation type="submission" date="2022-04" db="EMBL/GenBank/DDBJ databases">
        <title>Diverse halophilic archaea isolated from saline environments.</title>
        <authorList>
            <person name="Cui H.-L."/>
        </authorList>
    </citation>
    <scope>NUCLEOTIDE SEQUENCE [LARGE SCALE GENOMIC DNA]</scope>
    <source>
        <strain evidence="2 3">XZYJT49</strain>
    </source>
</reference>
<protein>
    <recommendedName>
        <fullName evidence="1">Halobacterial output domain-containing protein</fullName>
    </recommendedName>
</protein>
<organism evidence="2 3">
    <name type="scientific">Halorussus limi</name>
    <dbReference type="NCBI Taxonomy" id="2938695"/>
    <lineage>
        <taxon>Archaea</taxon>
        <taxon>Methanobacteriati</taxon>
        <taxon>Methanobacteriota</taxon>
        <taxon>Stenosarchaea group</taxon>
        <taxon>Halobacteria</taxon>
        <taxon>Halobacteriales</taxon>
        <taxon>Haladaptataceae</taxon>
        <taxon>Halorussus</taxon>
    </lineage>
</organism>
<dbReference type="GeneID" id="72186256"/>
<proteinExistence type="predicted"/>
<sequence>MSGDVFGQQSVSQRVIAEVAEETGKEPTEVGPLYHVIDPDALDRLFSATNGGSRAQGYVEFTFAGCDVVVRGNQDVEVSQRDVATELADDVEEVPRVGGYEEA</sequence>
<dbReference type="KEGG" id="halx:M0R89_13615"/>
<dbReference type="InterPro" id="IPR040624">
    <property type="entry name" value="HalOD1"/>
</dbReference>
<dbReference type="RefSeq" id="WP_248649626.1">
    <property type="nucleotide sequence ID" value="NZ_CP096659.1"/>
</dbReference>
<evidence type="ECO:0000313" key="2">
    <source>
        <dbReference type="EMBL" id="UPV73573.1"/>
    </source>
</evidence>
<dbReference type="EMBL" id="CP096659">
    <property type="protein sequence ID" value="UPV73573.1"/>
    <property type="molecule type" value="Genomic_DNA"/>
</dbReference>
<keyword evidence="3" id="KW-1185">Reference proteome</keyword>
<name>A0A8U0HS38_9EURY</name>